<dbReference type="PANTHER" id="PTHR21015:SF22">
    <property type="entry name" value="GLYCOSYLTRANSFERASE"/>
    <property type="match status" value="1"/>
</dbReference>
<proteinExistence type="inferred from homology"/>
<dbReference type="Gene3D" id="3.40.50.2000">
    <property type="entry name" value="Glycogen Phosphorylase B"/>
    <property type="match status" value="2"/>
</dbReference>
<comment type="subcellular location">
    <subcellularLocation>
        <location evidence="10">Cell membrane</location>
        <topology evidence="10">Peripheral membrane protein</topology>
        <orientation evidence="10">Cytoplasmic side</orientation>
    </subcellularLocation>
</comment>
<dbReference type="GO" id="GO:0009252">
    <property type="term" value="P:peptidoglycan biosynthetic process"/>
    <property type="evidence" value="ECO:0007669"/>
    <property type="project" value="UniProtKB-UniRule"/>
</dbReference>
<accession>A0A0U9HLL5</accession>
<evidence type="ECO:0000256" key="1">
    <source>
        <dbReference type="ARBA" id="ARBA00022475"/>
    </source>
</evidence>
<dbReference type="EMBL" id="BCNO01000001">
    <property type="protein sequence ID" value="GAQ93899.1"/>
    <property type="molecule type" value="Genomic_DNA"/>
</dbReference>
<comment type="pathway">
    <text evidence="10">Cell wall biogenesis; peptidoglycan biosynthesis.</text>
</comment>
<name>A0A0U9HLL5_9BACT</name>
<keyword evidence="9 10" id="KW-0961">Cell wall biogenesis/degradation</keyword>
<comment type="caution">
    <text evidence="13">The sequence shown here is derived from an EMBL/GenBank/DDBJ whole genome shotgun (WGS) entry which is preliminary data.</text>
</comment>
<feature type="binding site" evidence="10">
    <location>
        <position position="195"/>
    </location>
    <ligand>
        <name>UDP-N-acetyl-alpha-D-glucosamine</name>
        <dbReference type="ChEBI" id="CHEBI:57705"/>
    </ligand>
</feature>
<dbReference type="GO" id="GO:0050511">
    <property type="term" value="F:undecaprenyldiphospho-muramoylpentapeptide beta-N-acetylglucosaminyltransferase activity"/>
    <property type="evidence" value="ECO:0007669"/>
    <property type="project" value="UniProtKB-UniRule"/>
</dbReference>
<dbReference type="GO" id="GO:0005886">
    <property type="term" value="C:plasma membrane"/>
    <property type="evidence" value="ECO:0007669"/>
    <property type="project" value="UniProtKB-SubCell"/>
</dbReference>
<keyword evidence="3 10" id="KW-0328">Glycosyltransferase</keyword>
<keyword evidence="2 10" id="KW-0132">Cell division</keyword>
<dbReference type="CDD" id="cd03785">
    <property type="entry name" value="GT28_MurG"/>
    <property type="match status" value="1"/>
</dbReference>
<dbReference type="HAMAP" id="MF_00033">
    <property type="entry name" value="MurG"/>
    <property type="match status" value="1"/>
</dbReference>
<keyword evidence="1 10" id="KW-1003">Cell membrane</keyword>
<dbReference type="AlphaFoldDB" id="A0A0U9HLL5"/>
<keyword evidence="7 10" id="KW-0472">Membrane</keyword>
<keyword evidence="14" id="KW-1185">Reference proteome</keyword>
<dbReference type="RefSeq" id="WP_059175389.1">
    <property type="nucleotide sequence ID" value="NZ_BCNO01000001.1"/>
</dbReference>
<dbReference type="NCBIfam" id="TIGR01133">
    <property type="entry name" value="murG"/>
    <property type="match status" value="1"/>
</dbReference>
<comment type="catalytic activity">
    <reaction evidence="10">
        <text>di-trans,octa-cis-undecaprenyl diphospho-N-acetyl-alpha-D-muramoyl-L-alanyl-D-glutamyl-meso-2,6-diaminopimeloyl-D-alanyl-D-alanine + UDP-N-acetyl-alpha-D-glucosamine = di-trans,octa-cis-undecaprenyl diphospho-[N-acetyl-alpha-D-glucosaminyl-(1-&gt;4)]-N-acetyl-alpha-D-muramoyl-L-alanyl-D-glutamyl-meso-2,6-diaminopimeloyl-D-alanyl-D-alanine + UDP + H(+)</text>
        <dbReference type="Rhea" id="RHEA:31227"/>
        <dbReference type="ChEBI" id="CHEBI:15378"/>
        <dbReference type="ChEBI" id="CHEBI:57705"/>
        <dbReference type="ChEBI" id="CHEBI:58223"/>
        <dbReference type="ChEBI" id="CHEBI:61387"/>
        <dbReference type="ChEBI" id="CHEBI:61388"/>
        <dbReference type="EC" id="2.4.1.227"/>
    </reaction>
</comment>
<comment type="similarity">
    <text evidence="10">Belongs to the glycosyltransferase 28 family. MurG subfamily.</text>
</comment>
<evidence type="ECO:0000259" key="11">
    <source>
        <dbReference type="Pfam" id="PF03033"/>
    </source>
</evidence>
<dbReference type="GO" id="GO:0005975">
    <property type="term" value="P:carbohydrate metabolic process"/>
    <property type="evidence" value="ECO:0007669"/>
    <property type="project" value="InterPro"/>
</dbReference>
<sequence>MKVIIAGGGTGGHLFPGLALADCISQRYPEAKILFVGTQKGLEAKIIPKTKYELKFISIQGFIGKSAGQKIKTLISLLRSMNESKSIINSFSPDVIFGVGGYASFPVVLTASFRRIPTIILEQNTVPGLANKILGRFVSAIAITYPETMDYFPKQKVYLTGTPIRKEILQADTEKAKRLFSLEDGKITILVFGGSLGARKINKAMTEALPYLLSIKDRIQIIHQTGEHDYNWVSTEYRNFQFKATILPFIYEMAEAYSVADLVISRAGASTLAEITAIGKASILIPYPYAAYNHQEINARRLLSRGACELILDRDLSGQSLAKKIIEVLNNPDIIKDMQRASIAFGKPKAGEKIVEIAESLMRRKDVSV</sequence>
<feature type="binding site" evidence="10">
    <location>
        <position position="124"/>
    </location>
    <ligand>
        <name>UDP-N-acetyl-alpha-D-glucosamine</name>
        <dbReference type="ChEBI" id="CHEBI:57705"/>
    </ligand>
</feature>
<dbReference type="GO" id="GO:0008360">
    <property type="term" value="P:regulation of cell shape"/>
    <property type="evidence" value="ECO:0007669"/>
    <property type="project" value="UniProtKB-KW"/>
</dbReference>
<dbReference type="InterPro" id="IPR007235">
    <property type="entry name" value="Glyco_trans_28_C"/>
</dbReference>
<dbReference type="Proteomes" id="UP000054976">
    <property type="component" value="Unassembled WGS sequence"/>
</dbReference>
<feature type="domain" description="Glycosyltransferase family 28 N-terminal" evidence="11">
    <location>
        <begin position="3"/>
        <end position="142"/>
    </location>
</feature>
<keyword evidence="6 10" id="KW-0573">Peptidoglycan synthesis</keyword>
<evidence type="ECO:0000313" key="14">
    <source>
        <dbReference type="Proteomes" id="UP000054976"/>
    </source>
</evidence>
<feature type="binding site" evidence="10">
    <location>
        <position position="295"/>
    </location>
    <ligand>
        <name>UDP-N-acetyl-alpha-D-glucosamine</name>
        <dbReference type="ChEBI" id="CHEBI:57705"/>
    </ligand>
</feature>
<feature type="binding site" evidence="10">
    <location>
        <position position="165"/>
    </location>
    <ligand>
        <name>UDP-N-acetyl-alpha-D-glucosamine</name>
        <dbReference type="ChEBI" id="CHEBI:57705"/>
    </ligand>
</feature>
<evidence type="ECO:0000256" key="10">
    <source>
        <dbReference type="HAMAP-Rule" id="MF_00033"/>
    </source>
</evidence>
<reference evidence="14" key="1">
    <citation type="submission" date="2016-01" db="EMBL/GenBank/DDBJ databases">
        <title>Draft genome sequence of Thermodesulfovibrio aggregans strain TGE-P1.</title>
        <authorList>
            <person name="Sekiguchi Y."/>
            <person name="Ohashi A."/>
            <person name="Matsuura N."/>
            <person name="Tourlousse M.D."/>
        </authorList>
    </citation>
    <scope>NUCLEOTIDE SEQUENCE [LARGE SCALE GENOMIC DNA]</scope>
    <source>
        <strain evidence="14">TGE-P1</strain>
    </source>
</reference>
<dbReference type="STRING" id="86166.TAGGR_163"/>
<evidence type="ECO:0000256" key="3">
    <source>
        <dbReference type="ARBA" id="ARBA00022676"/>
    </source>
</evidence>
<evidence type="ECO:0000256" key="2">
    <source>
        <dbReference type="ARBA" id="ARBA00022618"/>
    </source>
</evidence>
<feature type="binding site" evidence="10">
    <location>
        <begin position="10"/>
        <end position="12"/>
    </location>
    <ligand>
        <name>UDP-N-acetyl-alpha-D-glucosamine</name>
        <dbReference type="ChEBI" id="CHEBI:57705"/>
    </ligand>
</feature>
<evidence type="ECO:0000256" key="5">
    <source>
        <dbReference type="ARBA" id="ARBA00022960"/>
    </source>
</evidence>
<dbReference type="Pfam" id="PF04101">
    <property type="entry name" value="Glyco_tran_28_C"/>
    <property type="match status" value="1"/>
</dbReference>
<dbReference type="UniPathway" id="UPA00219"/>
<gene>
    <name evidence="10" type="primary">murG</name>
    <name evidence="13" type="ORF">TAGGR_163</name>
</gene>
<dbReference type="EC" id="2.4.1.227" evidence="10"/>
<protein>
    <recommendedName>
        <fullName evidence="10">UDP-N-acetylglucosamine--N-acetylmuramyl-(pentapeptide) pyrophosphoryl-undecaprenol N-acetylglucosamine transferase</fullName>
        <ecNumber evidence="10">2.4.1.227</ecNumber>
    </recommendedName>
    <alternativeName>
        <fullName evidence="10">Undecaprenyl-PP-MurNAc-pentapeptide-UDPGlcNAc GlcNAc transferase</fullName>
    </alternativeName>
</protein>
<evidence type="ECO:0000256" key="6">
    <source>
        <dbReference type="ARBA" id="ARBA00022984"/>
    </source>
</evidence>
<keyword evidence="5 10" id="KW-0133">Cell shape</keyword>
<dbReference type="PANTHER" id="PTHR21015">
    <property type="entry name" value="UDP-N-ACETYLGLUCOSAMINE--N-ACETYLMURAMYL-(PENTAPEPTIDE) PYROPHOSPHORYL-UNDECAPRENOL N-ACETYLGLUCOSAMINE TRANSFERASE 1"/>
    <property type="match status" value="1"/>
</dbReference>
<keyword evidence="8 10" id="KW-0131">Cell cycle</keyword>
<evidence type="ECO:0000256" key="4">
    <source>
        <dbReference type="ARBA" id="ARBA00022679"/>
    </source>
</evidence>
<feature type="binding site" evidence="10">
    <location>
        <position position="250"/>
    </location>
    <ligand>
        <name>UDP-N-acetyl-alpha-D-glucosamine</name>
        <dbReference type="ChEBI" id="CHEBI:57705"/>
    </ligand>
</feature>
<evidence type="ECO:0000256" key="7">
    <source>
        <dbReference type="ARBA" id="ARBA00023136"/>
    </source>
</evidence>
<dbReference type="GO" id="GO:0071555">
    <property type="term" value="P:cell wall organization"/>
    <property type="evidence" value="ECO:0007669"/>
    <property type="project" value="UniProtKB-KW"/>
</dbReference>
<evidence type="ECO:0000313" key="13">
    <source>
        <dbReference type="EMBL" id="GAQ93899.1"/>
    </source>
</evidence>
<keyword evidence="4 10" id="KW-0808">Transferase</keyword>
<evidence type="ECO:0000256" key="8">
    <source>
        <dbReference type="ARBA" id="ARBA00023306"/>
    </source>
</evidence>
<dbReference type="GO" id="GO:0051301">
    <property type="term" value="P:cell division"/>
    <property type="evidence" value="ECO:0007669"/>
    <property type="project" value="UniProtKB-KW"/>
</dbReference>
<comment type="function">
    <text evidence="10">Cell wall formation. Catalyzes the transfer of a GlcNAc subunit on undecaprenyl-pyrophosphoryl-MurNAc-pentapeptide (lipid intermediate I) to form undecaprenyl-pyrophosphoryl-MurNAc-(pentapeptide)GlcNAc (lipid intermediate II).</text>
</comment>
<evidence type="ECO:0000256" key="9">
    <source>
        <dbReference type="ARBA" id="ARBA00023316"/>
    </source>
</evidence>
<organism evidence="13 14">
    <name type="scientific">Thermodesulfovibrio aggregans</name>
    <dbReference type="NCBI Taxonomy" id="86166"/>
    <lineage>
        <taxon>Bacteria</taxon>
        <taxon>Pseudomonadati</taxon>
        <taxon>Nitrospirota</taxon>
        <taxon>Thermodesulfovibrionia</taxon>
        <taxon>Thermodesulfovibrionales</taxon>
        <taxon>Thermodesulfovibrionaceae</taxon>
        <taxon>Thermodesulfovibrio</taxon>
    </lineage>
</organism>
<dbReference type="InterPro" id="IPR006009">
    <property type="entry name" value="GlcNAc_MurG"/>
</dbReference>
<dbReference type="Pfam" id="PF03033">
    <property type="entry name" value="Glyco_transf_28"/>
    <property type="match status" value="1"/>
</dbReference>
<comment type="caution">
    <text evidence="10">Lacks conserved residue(s) required for the propagation of feature annotation.</text>
</comment>
<dbReference type="GO" id="GO:0051991">
    <property type="term" value="F:UDP-N-acetyl-D-glucosamine:N-acetylmuramoyl-L-alanyl-D-glutamyl-meso-2,6-diaminopimelyl-D-alanyl-D-alanine-diphosphoundecaprenol 4-beta-N-acetylglucosaminlytransferase activity"/>
    <property type="evidence" value="ECO:0007669"/>
    <property type="project" value="RHEA"/>
</dbReference>
<dbReference type="InterPro" id="IPR004276">
    <property type="entry name" value="GlycoTrans_28_N"/>
</dbReference>
<dbReference type="OrthoDB" id="9808936at2"/>
<evidence type="ECO:0000259" key="12">
    <source>
        <dbReference type="Pfam" id="PF04101"/>
    </source>
</evidence>
<feature type="domain" description="Glycosyl transferase family 28 C-terminal" evidence="12">
    <location>
        <begin position="188"/>
        <end position="350"/>
    </location>
</feature>
<dbReference type="SUPFAM" id="SSF53756">
    <property type="entry name" value="UDP-Glycosyltransferase/glycogen phosphorylase"/>
    <property type="match status" value="1"/>
</dbReference>